<keyword evidence="10" id="KW-0539">Nucleus</keyword>
<evidence type="ECO:0000256" key="8">
    <source>
        <dbReference type="ARBA" id="ARBA00023125"/>
    </source>
</evidence>
<accession>A0A0A9Y2D5</accession>
<comment type="similarity">
    <text evidence="2">Belongs to the THAP1 family.</text>
</comment>
<evidence type="ECO:0000256" key="7">
    <source>
        <dbReference type="ARBA" id="ARBA00023054"/>
    </source>
</evidence>
<keyword evidence="9" id="KW-0804">Transcription</keyword>
<dbReference type="SMART" id="SM00980">
    <property type="entry name" value="THAP"/>
    <property type="match status" value="1"/>
</dbReference>
<keyword evidence="7" id="KW-0175">Coiled coil</keyword>
<dbReference type="Gene3D" id="6.20.210.20">
    <property type="entry name" value="THAP domain"/>
    <property type="match status" value="1"/>
</dbReference>
<evidence type="ECO:0000256" key="2">
    <source>
        <dbReference type="ARBA" id="ARBA00006177"/>
    </source>
</evidence>
<comment type="subcellular location">
    <subcellularLocation>
        <location evidence="1">Nucleus</location>
        <location evidence="1">Nucleoplasm</location>
    </subcellularLocation>
</comment>
<evidence type="ECO:0000256" key="12">
    <source>
        <dbReference type="PROSITE-ProRule" id="PRU00309"/>
    </source>
</evidence>
<keyword evidence="8 12" id="KW-0238">DNA-binding</keyword>
<dbReference type="Pfam" id="PF05485">
    <property type="entry name" value="THAP"/>
    <property type="match status" value="1"/>
</dbReference>
<dbReference type="PROSITE" id="PS50950">
    <property type="entry name" value="ZF_THAP"/>
    <property type="match status" value="1"/>
</dbReference>
<keyword evidence="5" id="KW-0862">Zinc</keyword>
<evidence type="ECO:0000259" key="14">
    <source>
        <dbReference type="PROSITE" id="PS50950"/>
    </source>
</evidence>
<organism evidence="15">
    <name type="scientific">Lygus hesperus</name>
    <name type="common">Western plant bug</name>
    <dbReference type="NCBI Taxonomy" id="30085"/>
    <lineage>
        <taxon>Eukaryota</taxon>
        <taxon>Metazoa</taxon>
        <taxon>Ecdysozoa</taxon>
        <taxon>Arthropoda</taxon>
        <taxon>Hexapoda</taxon>
        <taxon>Insecta</taxon>
        <taxon>Pterygota</taxon>
        <taxon>Neoptera</taxon>
        <taxon>Paraneoptera</taxon>
        <taxon>Hemiptera</taxon>
        <taxon>Heteroptera</taxon>
        <taxon>Panheteroptera</taxon>
        <taxon>Cimicomorpha</taxon>
        <taxon>Miridae</taxon>
        <taxon>Mirini</taxon>
        <taxon>Lygus</taxon>
    </lineage>
</organism>
<feature type="compositionally biased region" description="Basic and acidic residues" evidence="13">
    <location>
        <begin position="158"/>
        <end position="176"/>
    </location>
</feature>
<dbReference type="PANTHER" id="PTHR46600">
    <property type="entry name" value="THAP DOMAIN-CONTAINING"/>
    <property type="match status" value="1"/>
</dbReference>
<evidence type="ECO:0000256" key="4">
    <source>
        <dbReference type="ARBA" id="ARBA00022771"/>
    </source>
</evidence>
<dbReference type="GO" id="GO:0008270">
    <property type="term" value="F:zinc ion binding"/>
    <property type="evidence" value="ECO:0007669"/>
    <property type="project" value="UniProtKB-KW"/>
</dbReference>
<keyword evidence="4 12" id="KW-0863">Zinc-finger</keyword>
<evidence type="ECO:0000256" key="1">
    <source>
        <dbReference type="ARBA" id="ARBA00004642"/>
    </source>
</evidence>
<dbReference type="EMBL" id="GBHO01016402">
    <property type="protein sequence ID" value="JAG27202.1"/>
    <property type="molecule type" value="Transcribed_RNA"/>
</dbReference>
<keyword evidence="3" id="KW-0479">Metal-binding</keyword>
<protein>
    <submittedName>
        <fullName evidence="15">THAP domain-containing protein 3</fullName>
    </submittedName>
</protein>
<dbReference type="GO" id="GO:0005654">
    <property type="term" value="C:nucleoplasm"/>
    <property type="evidence" value="ECO:0007669"/>
    <property type="project" value="UniProtKB-SubCell"/>
</dbReference>
<evidence type="ECO:0000256" key="11">
    <source>
        <dbReference type="ARBA" id="ARBA00023306"/>
    </source>
</evidence>
<evidence type="ECO:0000256" key="3">
    <source>
        <dbReference type="ARBA" id="ARBA00022723"/>
    </source>
</evidence>
<dbReference type="InterPro" id="IPR006612">
    <property type="entry name" value="THAP_Znf"/>
</dbReference>
<dbReference type="InterPro" id="IPR038441">
    <property type="entry name" value="THAP_Znf_sf"/>
</dbReference>
<dbReference type="SUPFAM" id="SSF57716">
    <property type="entry name" value="Glucocorticoid receptor-like (DNA-binding domain)"/>
    <property type="match status" value="1"/>
</dbReference>
<sequence length="296" mass="32893">MPRKCCVLGCKSNNKIGAPYVSTFSFPKDEAARKLWLSKIGREDMTITQNVGVCGNHFLEEEILRETSAYDDLKNVILTCPLKTPRIREGAFPSIFPTLSPNDVIPTERTPRKAKKKAVKRIKEEADAEEPADETTAKDMLLGALNLDPAAPLTNETKSPEDDLKADKGEVSRTEVKQATMDQVKRLRVSERERKQAKKFKTDGTVKVAPSIFRVRLDQSKISAALNGGVLPAGAVLQNATVPVPNAPKPVANADDPDYCFFTSLCSDFKTIQNPKTKAFLKMEFQRMVFNAKYEK</sequence>
<evidence type="ECO:0000256" key="6">
    <source>
        <dbReference type="ARBA" id="ARBA00023015"/>
    </source>
</evidence>
<feature type="domain" description="THAP-type" evidence="14">
    <location>
        <begin position="1"/>
        <end position="96"/>
    </location>
</feature>
<keyword evidence="6" id="KW-0805">Transcription regulation</keyword>
<reference evidence="15" key="1">
    <citation type="journal article" date="2014" name="PLoS ONE">
        <title>Transcriptome-Based Identification of ABC Transporters in the Western Tarnished Plant Bug Lygus hesperus.</title>
        <authorList>
            <person name="Hull J.J."/>
            <person name="Chaney K."/>
            <person name="Geib S.M."/>
            <person name="Fabrick J.A."/>
            <person name="Brent C.S."/>
            <person name="Walsh D."/>
            <person name="Lavine L.C."/>
        </authorList>
    </citation>
    <scope>NUCLEOTIDE SEQUENCE</scope>
</reference>
<evidence type="ECO:0000313" key="16">
    <source>
        <dbReference type="EMBL" id="JAG27203.1"/>
    </source>
</evidence>
<gene>
    <name evidence="15" type="primary">Thap3_2</name>
    <name evidence="16" type="synonym">Thap3_1</name>
    <name evidence="15" type="ORF">CM83_51743</name>
    <name evidence="16" type="ORF">CM83_51745</name>
</gene>
<keyword evidence="11" id="KW-0131">Cell cycle</keyword>
<name>A0A0A9Y2D5_LYGHE</name>
<evidence type="ECO:0000256" key="5">
    <source>
        <dbReference type="ARBA" id="ARBA00022833"/>
    </source>
</evidence>
<feature type="region of interest" description="Disordered" evidence="13">
    <location>
        <begin position="149"/>
        <end position="184"/>
    </location>
</feature>
<dbReference type="GO" id="GO:0043565">
    <property type="term" value="F:sequence-specific DNA binding"/>
    <property type="evidence" value="ECO:0007669"/>
    <property type="project" value="InterPro"/>
</dbReference>
<dbReference type="InterPro" id="IPR026516">
    <property type="entry name" value="THAP1/10"/>
</dbReference>
<feature type="region of interest" description="Disordered" evidence="13">
    <location>
        <begin position="103"/>
        <end position="135"/>
    </location>
</feature>
<dbReference type="PANTHER" id="PTHR46600:SF1">
    <property type="entry name" value="THAP DOMAIN-CONTAINING PROTEIN 1"/>
    <property type="match status" value="1"/>
</dbReference>
<evidence type="ECO:0000313" key="15">
    <source>
        <dbReference type="EMBL" id="JAG27202.1"/>
    </source>
</evidence>
<reference evidence="15" key="2">
    <citation type="submission" date="2014-07" db="EMBL/GenBank/DDBJ databases">
        <authorList>
            <person name="Hull J."/>
        </authorList>
    </citation>
    <scope>NUCLEOTIDE SEQUENCE</scope>
</reference>
<dbReference type="EMBL" id="GBHO01016401">
    <property type="protein sequence ID" value="JAG27203.1"/>
    <property type="molecule type" value="Transcribed_RNA"/>
</dbReference>
<dbReference type="AlphaFoldDB" id="A0A0A9Y2D5"/>
<evidence type="ECO:0000256" key="9">
    <source>
        <dbReference type="ARBA" id="ARBA00023163"/>
    </source>
</evidence>
<evidence type="ECO:0000256" key="10">
    <source>
        <dbReference type="ARBA" id="ARBA00023242"/>
    </source>
</evidence>
<evidence type="ECO:0000256" key="13">
    <source>
        <dbReference type="SAM" id="MobiDB-lite"/>
    </source>
</evidence>
<proteinExistence type="inferred from homology"/>